<gene>
    <name evidence="2" type="ORF">SAMN05421640_3143</name>
</gene>
<sequence length="187" mass="22270">MLSELQKEKISHYFRVVLDQDRNGVLEENDFREIGESLCVLWVYKPGTKEYEEVIDKSIQSWKMFKKYFEKQGGVANEEQFLYFFEVMLRPGNEHVYKSWVKYMISSIFDSFDLNKDDVISVNEYSDMFMCYHIPIKHSAKAFVKLDRDGDDFITKKELMKAVDEFFMSSDEKSPGNWLFGFWGDKD</sequence>
<dbReference type="GO" id="GO:0005509">
    <property type="term" value="F:calcium ion binding"/>
    <property type="evidence" value="ECO:0007669"/>
    <property type="project" value="InterPro"/>
</dbReference>
<dbReference type="PROSITE" id="PS00018">
    <property type="entry name" value="EF_HAND_1"/>
    <property type="match status" value="2"/>
</dbReference>
<protein>
    <recommendedName>
        <fullName evidence="1">EF-hand domain-containing protein</fullName>
    </recommendedName>
</protein>
<dbReference type="InterPro" id="IPR002048">
    <property type="entry name" value="EF_hand_dom"/>
</dbReference>
<dbReference type="EMBL" id="FZPD01000005">
    <property type="protein sequence ID" value="SNT28015.1"/>
    <property type="molecule type" value="Genomic_DNA"/>
</dbReference>
<dbReference type="OrthoDB" id="451568at2"/>
<dbReference type="AlphaFoldDB" id="A0A239LCH9"/>
<dbReference type="SUPFAM" id="SSF47473">
    <property type="entry name" value="EF-hand"/>
    <property type="match status" value="1"/>
</dbReference>
<reference evidence="2 3" key="1">
    <citation type="submission" date="2017-06" db="EMBL/GenBank/DDBJ databases">
        <authorList>
            <person name="Kim H.J."/>
            <person name="Triplett B.A."/>
        </authorList>
    </citation>
    <scope>NUCLEOTIDE SEQUENCE [LARGE SCALE GENOMIC DNA]</scope>
    <source>
        <strain evidence="2 3">DSM 19307</strain>
    </source>
</reference>
<proteinExistence type="predicted"/>
<dbReference type="RefSeq" id="WP_089357820.1">
    <property type="nucleotide sequence ID" value="NZ_FZPD01000005.1"/>
</dbReference>
<dbReference type="PROSITE" id="PS50222">
    <property type="entry name" value="EF_HAND_2"/>
    <property type="match status" value="1"/>
</dbReference>
<keyword evidence="3" id="KW-1185">Reference proteome</keyword>
<dbReference type="Gene3D" id="1.10.238.10">
    <property type="entry name" value="EF-hand"/>
    <property type="match status" value="1"/>
</dbReference>
<accession>A0A239LCH9</accession>
<evidence type="ECO:0000313" key="2">
    <source>
        <dbReference type="EMBL" id="SNT28015.1"/>
    </source>
</evidence>
<feature type="domain" description="EF-hand" evidence="1">
    <location>
        <begin position="134"/>
        <end position="169"/>
    </location>
</feature>
<dbReference type="Proteomes" id="UP000198393">
    <property type="component" value="Unassembled WGS sequence"/>
</dbReference>
<organism evidence="2 3">
    <name type="scientific">Ekhidna lutea</name>
    <dbReference type="NCBI Taxonomy" id="447679"/>
    <lineage>
        <taxon>Bacteria</taxon>
        <taxon>Pseudomonadati</taxon>
        <taxon>Bacteroidota</taxon>
        <taxon>Cytophagia</taxon>
        <taxon>Cytophagales</taxon>
        <taxon>Reichenbachiellaceae</taxon>
        <taxon>Ekhidna</taxon>
    </lineage>
</organism>
<name>A0A239LCH9_EKHLU</name>
<evidence type="ECO:0000313" key="3">
    <source>
        <dbReference type="Proteomes" id="UP000198393"/>
    </source>
</evidence>
<dbReference type="InterPro" id="IPR018247">
    <property type="entry name" value="EF_Hand_1_Ca_BS"/>
</dbReference>
<dbReference type="SMART" id="SM00054">
    <property type="entry name" value="EFh"/>
    <property type="match status" value="3"/>
</dbReference>
<evidence type="ECO:0000259" key="1">
    <source>
        <dbReference type="PROSITE" id="PS50222"/>
    </source>
</evidence>
<dbReference type="InterPro" id="IPR011992">
    <property type="entry name" value="EF-hand-dom_pair"/>
</dbReference>